<dbReference type="AlphaFoldDB" id="A0A3D9B946"/>
<dbReference type="EMBL" id="QNVU01000017">
    <property type="protein sequence ID" value="REC49796.1"/>
    <property type="molecule type" value="Genomic_DNA"/>
</dbReference>
<name>A0A3D9B946_9FLAO</name>
<gene>
    <name evidence="2" type="ORF">DRF68_10090</name>
</gene>
<keyword evidence="1" id="KW-1133">Transmembrane helix</keyword>
<protein>
    <submittedName>
        <fullName evidence="2">Uncharacterized protein</fullName>
    </submittedName>
</protein>
<keyword evidence="3" id="KW-1185">Reference proteome</keyword>
<proteinExistence type="predicted"/>
<keyword evidence="1" id="KW-0812">Transmembrane</keyword>
<comment type="caution">
    <text evidence="2">The sequence shown here is derived from an EMBL/GenBank/DDBJ whole genome shotgun (WGS) entry which is preliminary data.</text>
</comment>
<feature type="transmembrane region" description="Helical" evidence="1">
    <location>
        <begin position="7"/>
        <end position="22"/>
    </location>
</feature>
<reference evidence="2 3" key="1">
    <citation type="journal article" date="2004" name="Emerg. Infect. Dis.">
        <title>Amoebae-resisting bacteria isolated from human nasal swabs by amoebal coculture.</title>
        <authorList>
            <person name="Greub G."/>
            <person name="La Scola B."/>
            <person name="Raoult D."/>
        </authorList>
    </citation>
    <scope>NUCLEOTIDE SEQUENCE [LARGE SCALE GENOMIC DNA]</scope>
    <source>
        <strain evidence="2 3">CCUG 51329</strain>
    </source>
</reference>
<feature type="transmembrane region" description="Helical" evidence="1">
    <location>
        <begin position="28"/>
        <end position="43"/>
    </location>
</feature>
<organism evidence="2 3">
    <name type="scientific">Candidatus Chryseobacterium massiliense</name>
    <dbReference type="NCBI Taxonomy" id="204089"/>
    <lineage>
        <taxon>Bacteria</taxon>
        <taxon>Pseudomonadati</taxon>
        <taxon>Bacteroidota</taxon>
        <taxon>Flavobacteriia</taxon>
        <taxon>Flavobacteriales</taxon>
        <taxon>Weeksellaceae</taxon>
        <taxon>Chryseobacterium group</taxon>
        <taxon>Chryseobacterium</taxon>
    </lineage>
</organism>
<dbReference type="Proteomes" id="UP000256924">
    <property type="component" value="Unassembled WGS sequence"/>
</dbReference>
<evidence type="ECO:0000313" key="3">
    <source>
        <dbReference type="Proteomes" id="UP000256924"/>
    </source>
</evidence>
<keyword evidence="1" id="KW-0472">Membrane</keyword>
<sequence>MDNVRTANVFFIAFFYKLFIVFLEMKNLLYFFSMFLSLSKLLFNRKSHKRRTKLLFKADHYK</sequence>
<evidence type="ECO:0000256" key="1">
    <source>
        <dbReference type="SAM" id="Phobius"/>
    </source>
</evidence>
<evidence type="ECO:0000313" key="2">
    <source>
        <dbReference type="EMBL" id="REC49796.1"/>
    </source>
</evidence>
<accession>A0A3D9B946</accession>